<dbReference type="InterPro" id="IPR017263">
    <property type="entry name" value="UCP037692"/>
</dbReference>
<reference evidence="1 2" key="1">
    <citation type="submission" date="2021-03" db="EMBL/GenBank/DDBJ databases">
        <title>Genomic Encyclopedia of Type Strains, Phase IV (KMG-IV): sequencing the most valuable type-strain genomes for metagenomic binning, comparative biology and taxonomic classification.</title>
        <authorList>
            <person name="Goeker M."/>
        </authorList>
    </citation>
    <scope>NUCLEOTIDE SEQUENCE [LARGE SCALE GENOMIC DNA]</scope>
    <source>
        <strain evidence="1 2">DSM 25609</strain>
    </source>
</reference>
<evidence type="ECO:0008006" key="3">
    <source>
        <dbReference type="Google" id="ProtNLM"/>
    </source>
</evidence>
<gene>
    <name evidence="1" type="ORF">J2Z83_000694</name>
</gene>
<dbReference type="RefSeq" id="WP_264917275.1">
    <property type="nucleotide sequence ID" value="NZ_CP110224.1"/>
</dbReference>
<name>A0ABS4ICD4_9BACI</name>
<dbReference type="EMBL" id="JAGGKX010000002">
    <property type="protein sequence ID" value="MBP1968602.1"/>
    <property type="molecule type" value="Genomic_DNA"/>
</dbReference>
<protein>
    <recommendedName>
        <fullName evidence="3">HicA family toxin-antitoxin system</fullName>
    </recommendedName>
</protein>
<keyword evidence="2" id="KW-1185">Reference proteome</keyword>
<organism evidence="1 2">
    <name type="scientific">Virgibacillus natechei</name>
    <dbReference type="NCBI Taxonomy" id="1216297"/>
    <lineage>
        <taxon>Bacteria</taxon>
        <taxon>Bacillati</taxon>
        <taxon>Bacillota</taxon>
        <taxon>Bacilli</taxon>
        <taxon>Bacillales</taxon>
        <taxon>Bacillaceae</taxon>
        <taxon>Virgibacillus</taxon>
    </lineage>
</organism>
<evidence type="ECO:0000313" key="1">
    <source>
        <dbReference type="EMBL" id="MBP1968602.1"/>
    </source>
</evidence>
<comment type="caution">
    <text evidence="1">The sequence shown here is derived from an EMBL/GenBank/DDBJ whole genome shotgun (WGS) entry which is preliminary data.</text>
</comment>
<accession>A0ABS4ICD4</accession>
<evidence type="ECO:0000313" key="2">
    <source>
        <dbReference type="Proteomes" id="UP001519345"/>
    </source>
</evidence>
<dbReference type="Proteomes" id="UP001519345">
    <property type="component" value="Unassembled WGS sequence"/>
</dbReference>
<sequence>MADEFKVKPDVFEEVPVFKKRPHERRQFALSVDGKEYKGYFHDGEIQWLNPHPKQDLGEEQLQSLETEIHELMEEHGGKDETDDIQIKPMFDDKPHEGHVFKLTVQGNEYTGFFRDEEIQWLDPKPRHIMKDNRVEKIEKKIYEKVKKKNIE</sequence>
<proteinExistence type="predicted"/>
<dbReference type="Pfam" id="PF17277">
    <property type="entry name" value="DUF5342"/>
    <property type="match status" value="1"/>
</dbReference>